<evidence type="ECO:0000256" key="1">
    <source>
        <dbReference type="SAM" id="Phobius"/>
    </source>
</evidence>
<dbReference type="EMBL" id="BAABKX010000008">
    <property type="protein sequence ID" value="GAA5050117.1"/>
    <property type="molecule type" value="Genomic_DNA"/>
</dbReference>
<name>A0AAV3UHE0_9EURY</name>
<keyword evidence="1" id="KW-1133">Transmembrane helix</keyword>
<dbReference type="InterPro" id="IPR036938">
    <property type="entry name" value="PAP2/HPO_sf"/>
</dbReference>
<dbReference type="Proteomes" id="UP001501729">
    <property type="component" value="Unassembled WGS sequence"/>
</dbReference>
<keyword evidence="4" id="KW-1185">Reference proteome</keyword>
<keyword evidence="1" id="KW-0472">Membrane</keyword>
<proteinExistence type="predicted"/>
<reference evidence="3 4" key="1">
    <citation type="journal article" date="2019" name="Int. J. Syst. Evol. Microbiol.">
        <title>The Global Catalogue of Microorganisms (GCM) 10K type strain sequencing project: providing services to taxonomists for standard genome sequencing and annotation.</title>
        <authorList>
            <consortium name="The Broad Institute Genomics Platform"/>
            <consortium name="The Broad Institute Genome Sequencing Center for Infectious Disease"/>
            <person name="Wu L."/>
            <person name="Ma J."/>
        </authorList>
    </citation>
    <scope>NUCLEOTIDE SEQUENCE [LARGE SCALE GENOMIC DNA]</scope>
    <source>
        <strain evidence="3 4">JCM 17504</strain>
    </source>
</reference>
<gene>
    <name evidence="3" type="ORF">GCM10025751_23740</name>
</gene>
<accession>A0AAV3UHE0</accession>
<evidence type="ECO:0000313" key="3">
    <source>
        <dbReference type="EMBL" id="GAA5050117.1"/>
    </source>
</evidence>
<organism evidence="3 4">
    <name type="scientific">Haladaptatus pallidirubidus</name>
    <dbReference type="NCBI Taxonomy" id="1008152"/>
    <lineage>
        <taxon>Archaea</taxon>
        <taxon>Methanobacteriati</taxon>
        <taxon>Methanobacteriota</taxon>
        <taxon>Stenosarchaea group</taxon>
        <taxon>Halobacteria</taxon>
        <taxon>Halobacteriales</taxon>
        <taxon>Haladaptataceae</taxon>
        <taxon>Haladaptatus</taxon>
    </lineage>
</organism>
<evidence type="ECO:0000313" key="4">
    <source>
        <dbReference type="Proteomes" id="UP001501729"/>
    </source>
</evidence>
<dbReference type="Pfam" id="PF01569">
    <property type="entry name" value="PAP2"/>
    <property type="match status" value="1"/>
</dbReference>
<feature type="transmembrane region" description="Helical" evidence="1">
    <location>
        <begin position="41"/>
        <end position="60"/>
    </location>
</feature>
<keyword evidence="1" id="KW-0812">Transmembrane</keyword>
<dbReference type="SUPFAM" id="SSF48317">
    <property type="entry name" value="Acid phosphatase/Vanadium-dependent haloperoxidase"/>
    <property type="match status" value="1"/>
</dbReference>
<dbReference type="Gene3D" id="1.20.144.10">
    <property type="entry name" value="Phosphatidic acid phosphatase type 2/haloperoxidase"/>
    <property type="match status" value="1"/>
</dbReference>
<feature type="domain" description="Phosphatidic acid phosphatase type 2/haloperoxidase" evidence="2">
    <location>
        <begin position="1"/>
        <end position="60"/>
    </location>
</feature>
<feature type="transmembrane region" description="Helical" evidence="1">
    <location>
        <begin position="15"/>
        <end position="34"/>
    </location>
</feature>
<sequence>MFAFAWSLFYLHDRWRVGFVALILASLVGVNRVYVGVHYPIDIIGAVGASLLGFTSVYAARGTVMNFASLCIHIENRLRTALFRAL</sequence>
<dbReference type="InterPro" id="IPR000326">
    <property type="entry name" value="PAP2/HPO"/>
</dbReference>
<dbReference type="AlphaFoldDB" id="A0AAV3UHE0"/>
<protein>
    <recommendedName>
        <fullName evidence="2">Phosphatidic acid phosphatase type 2/haloperoxidase domain-containing protein</fullName>
    </recommendedName>
</protein>
<evidence type="ECO:0000259" key="2">
    <source>
        <dbReference type="Pfam" id="PF01569"/>
    </source>
</evidence>
<comment type="caution">
    <text evidence="3">The sequence shown here is derived from an EMBL/GenBank/DDBJ whole genome shotgun (WGS) entry which is preliminary data.</text>
</comment>